<dbReference type="KEGG" id="vnx:VNE69_01225"/>
<dbReference type="PANTHER" id="PTHR45686:SF4">
    <property type="entry name" value="ADP-RIBOSYLATION FACTOR GTPASE ACTIVATING PROTEIN 3, ISOFORM H"/>
    <property type="match status" value="1"/>
</dbReference>
<evidence type="ECO:0000256" key="3">
    <source>
        <dbReference type="ARBA" id="ARBA00022771"/>
    </source>
</evidence>
<name>A0AAX4J8S0_9MICR</name>
<dbReference type="GeneID" id="90540089"/>
<evidence type="ECO:0000256" key="5">
    <source>
        <dbReference type="PROSITE-ProRule" id="PRU00288"/>
    </source>
</evidence>
<dbReference type="InterPro" id="IPR037278">
    <property type="entry name" value="ARFGAP/RecO"/>
</dbReference>
<evidence type="ECO:0000256" key="6">
    <source>
        <dbReference type="SAM" id="MobiDB-lite"/>
    </source>
</evidence>
<dbReference type="EMBL" id="CP142726">
    <property type="protein sequence ID" value="WUR02287.1"/>
    <property type="molecule type" value="Genomic_DNA"/>
</dbReference>
<organism evidence="8 9">
    <name type="scientific">Vairimorpha necatrix</name>
    <dbReference type="NCBI Taxonomy" id="6039"/>
    <lineage>
        <taxon>Eukaryota</taxon>
        <taxon>Fungi</taxon>
        <taxon>Fungi incertae sedis</taxon>
        <taxon>Microsporidia</taxon>
        <taxon>Nosematidae</taxon>
        <taxon>Vairimorpha</taxon>
    </lineage>
</organism>
<evidence type="ECO:0000313" key="9">
    <source>
        <dbReference type="Proteomes" id="UP001334084"/>
    </source>
</evidence>
<protein>
    <submittedName>
        <fullName evidence="8">ADP-ribosylation factor GTPase-activating protein</fullName>
    </submittedName>
</protein>
<dbReference type="PANTHER" id="PTHR45686">
    <property type="entry name" value="ADP-RIBOSYLATION FACTOR GTPASE ACTIVATING PROTEIN 3, ISOFORM H-RELATED"/>
    <property type="match status" value="1"/>
</dbReference>
<accession>A0AAX4J8S0</accession>
<gene>
    <name evidence="8" type="ORF">VNE69_01225</name>
</gene>
<keyword evidence="2" id="KW-0479">Metal-binding</keyword>
<dbReference type="RefSeq" id="XP_065328432.1">
    <property type="nucleotide sequence ID" value="XM_065472360.1"/>
</dbReference>
<dbReference type="AlphaFoldDB" id="A0AAX4J8S0"/>
<keyword evidence="9" id="KW-1185">Reference proteome</keyword>
<proteinExistence type="predicted"/>
<evidence type="ECO:0000259" key="7">
    <source>
        <dbReference type="PROSITE" id="PS50115"/>
    </source>
</evidence>
<dbReference type="Gene3D" id="1.10.220.150">
    <property type="entry name" value="Arf GTPase activating protein"/>
    <property type="match status" value="1"/>
</dbReference>
<dbReference type="CDD" id="cd08831">
    <property type="entry name" value="ArfGap_ArfGap2_3_like"/>
    <property type="match status" value="1"/>
</dbReference>
<evidence type="ECO:0000313" key="8">
    <source>
        <dbReference type="EMBL" id="WUR02287.1"/>
    </source>
</evidence>
<evidence type="ECO:0000256" key="2">
    <source>
        <dbReference type="ARBA" id="ARBA00022723"/>
    </source>
</evidence>
<dbReference type="Proteomes" id="UP001334084">
    <property type="component" value="Chromosome 1"/>
</dbReference>
<dbReference type="GO" id="GO:0008270">
    <property type="term" value="F:zinc ion binding"/>
    <property type="evidence" value="ECO:0007669"/>
    <property type="project" value="UniProtKB-KW"/>
</dbReference>
<dbReference type="PRINTS" id="PR00405">
    <property type="entry name" value="REVINTRACTNG"/>
</dbReference>
<dbReference type="GO" id="GO:0048205">
    <property type="term" value="P:COPI coating of Golgi vesicle"/>
    <property type="evidence" value="ECO:0007669"/>
    <property type="project" value="TreeGrafter"/>
</dbReference>
<feature type="region of interest" description="Disordered" evidence="6">
    <location>
        <begin position="218"/>
        <end position="239"/>
    </location>
</feature>
<evidence type="ECO:0000256" key="1">
    <source>
        <dbReference type="ARBA" id="ARBA00022468"/>
    </source>
</evidence>
<reference evidence="8" key="1">
    <citation type="journal article" date="2024" name="BMC Genomics">
        <title>Functional annotation of a divergent genome using sequence and structure-based similarity.</title>
        <authorList>
            <person name="Svedberg D."/>
            <person name="Winiger R.R."/>
            <person name="Berg A."/>
            <person name="Sharma H."/>
            <person name="Tellgren-Roth C."/>
            <person name="Debrunner-Vossbrinck B.A."/>
            <person name="Vossbrinck C.R."/>
            <person name="Barandun J."/>
        </authorList>
    </citation>
    <scope>NUCLEOTIDE SEQUENCE</scope>
    <source>
        <strain evidence="8">Illinois isolate</strain>
    </source>
</reference>
<dbReference type="PROSITE" id="PS50115">
    <property type="entry name" value="ARFGAP"/>
    <property type="match status" value="1"/>
</dbReference>
<keyword evidence="3 5" id="KW-0863">Zinc-finger</keyword>
<dbReference type="SMART" id="SM00105">
    <property type="entry name" value="ArfGap"/>
    <property type="match status" value="1"/>
</dbReference>
<dbReference type="InterPro" id="IPR001164">
    <property type="entry name" value="ArfGAP_dom"/>
</dbReference>
<dbReference type="GO" id="GO:0005096">
    <property type="term" value="F:GTPase activator activity"/>
    <property type="evidence" value="ECO:0007669"/>
    <property type="project" value="UniProtKB-KW"/>
</dbReference>
<dbReference type="Pfam" id="PF01412">
    <property type="entry name" value="ArfGap"/>
    <property type="match status" value="1"/>
</dbReference>
<keyword evidence="4" id="KW-0862">Zinc</keyword>
<evidence type="ECO:0000256" key="4">
    <source>
        <dbReference type="ARBA" id="ARBA00022833"/>
    </source>
</evidence>
<dbReference type="InterPro" id="IPR038508">
    <property type="entry name" value="ArfGAP_dom_sf"/>
</dbReference>
<feature type="domain" description="Arf-GAP" evidence="7">
    <location>
        <begin position="12"/>
        <end position="130"/>
    </location>
</feature>
<dbReference type="SUPFAM" id="SSF57863">
    <property type="entry name" value="ArfGap/RecO-like zinc finger"/>
    <property type="match status" value="1"/>
</dbReference>
<dbReference type="GO" id="GO:0000139">
    <property type="term" value="C:Golgi membrane"/>
    <property type="evidence" value="ECO:0007669"/>
    <property type="project" value="GOC"/>
</dbReference>
<sequence length="239" mass="28019">MTDKFVNEDTYNKQISNLLHVSGNNTCIDCNIPNTQWASKTYGIFLCFDCTSTHRSLGVNLSFVKSINMDKWNKMEYLFMELGGNDKFREMINKHNLQDKESNVLYFEPVVKKYGERLKASVFEKLGLDEEEYNSAQNKRKVKRDRIYEPKRHIKEETPNTFYDKLSEISSTFFSGVKGVKNKTLEYGEKFGRNVIIPSAMIIKSQTMSWATSLKSAPKKEKEHFQYEDEEIEDFSKWE</sequence>
<feature type="compositionally biased region" description="Basic and acidic residues" evidence="6">
    <location>
        <begin position="218"/>
        <end position="227"/>
    </location>
</feature>
<keyword evidence="1" id="KW-0343">GTPase activation</keyword>